<dbReference type="AlphaFoldDB" id="A0A1G9AEG7"/>
<reference evidence="4" key="1">
    <citation type="submission" date="2016-10" db="EMBL/GenBank/DDBJ databases">
        <authorList>
            <person name="Varghese N."/>
            <person name="Submissions S."/>
        </authorList>
    </citation>
    <scope>NUCLEOTIDE SEQUENCE [LARGE SCALE GENOMIC DNA]</scope>
    <source>
        <strain evidence="4">CGMCC 1.10658</strain>
    </source>
</reference>
<dbReference type="SUPFAM" id="SSF51905">
    <property type="entry name" value="FAD/NAD(P)-binding domain"/>
    <property type="match status" value="1"/>
</dbReference>
<evidence type="ECO:0000259" key="2">
    <source>
        <dbReference type="Pfam" id="PF01494"/>
    </source>
</evidence>
<proteinExistence type="predicted"/>
<feature type="domain" description="FAD-binding" evidence="2">
    <location>
        <begin position="246"/>
        <end position="327"/>
    </location>
</feature>
<dbReference type="PANTHER" id="PTHR43476">
    <property type="entry name" value="3-(3-HYDROXY-PHENYL)PROPIONATE/3-HYDROXYCINNAMIC ACID HYDROXYLASE"/>
    <property type="match status" value="1"/>
</dbReference>
<keyword evidence="4" id="KW-1185">Reference proteome</keyword>
<name>A0A1G9AEG7_9GAMM</name>
<accession>A0A1G9AEG7</accession>
<protein>
    <submittedName>
        <fullName evidence="3">2-polyprenyl-6-methoxyphenol hydroxylase</fullName>
    </submittedName>
</protein>
<gene>
    <name evidence="3" type="ORF">SAMN05216212_1978</name>
</gene>
<keyword evidence="1" id="KW-0560">Oxidoreductase</keyword>
<dbReference type="GO" id="GO:0016491">
    <property type="term" value="F:oxidoreductase activity"/>
    <property type="evidence" value="ECO:0007669"/>
    <property type="project" value="UniProtKB-KW"/>
</dbReference>
<dbReference type="PRINTS" id="PR00420">
    <property type="entry name" value="RNGMNOXGNASE"/>
</dbReference>
<dbReference type="EMBL" id="FNFH01000003">
    <property type="protein sequence ID" value="SDK25736.1"/>
    <property type="molecule type" value="Genomic_DNA"/>
</dbReference>
<dbReference type="STRING" id="658219.SAMN05216212_1978"/>
<dbReference type="PANTHER" id="PTHR43476:SF5">
    <property type="entry name" value="FAD-DEPENDENT MONOOXYGENASE"/>
    <property type="match status" value="1"/>
</dbReference>
<dbReference type="Pfam" id="PF01494">
    <property type="entry name" value="FAD_binding_3"/>
    <property type="match status" value="2"/>
</dbReference>
<dbReference type="Gene3D" id="3.50.50.60">
    <property type="entry name" value="FAD/NAD(P)-binding domain"/>
    <property type="match status" value="1"/>
</dbReference>
<dbReference type="RefSeq" id="WP_175453076.1">
    <property type="nucleotide sequence ID" value="NZ_FNFH01000003.1"/>
</dbReference>
<organism evidence="3 4">
    <name type="scientific">Microbulbifer yueqingensis</name>
    <dbReference type="NCBI Taxonomy" id="658219"/>
    <lineage>
        <taxon>Bacteria</taxon>
        <taxon>Pseudomonadati</taxon>
        <taxon>Pseudomonadota</taxon>
        <taxon>Gammaproteobacteria</taxon>
        <taxon>Cellvibrionales</taxon>
        <taxon>Microbulbiferaceae</taxon>
        <taxon>Microbulbifer</taxon>
    </lineage>
</organism>
<dbReference type="Gene3D" id="3.30.70.2450">
    <property type="match status" value="1"/>
</dbReference>
<dbReference type="InterPro" id="IPR050631">
    <property type="entry name" value="PheA/TfdB_FAD_monoxygenase"/>
</dbReference>
<evidence type="ECO:0000313" key="4">
    <source>
        <dbReference type="Proteomes" id="UP000199305"/>
    </source>
</evidence>
<dbReference type="Proteomes" id="UP000199305">
    <property type="component" value="Unassembled WGS sequence"/>
</dbReference>
<evidence type="ECO:0000313" key="3">
    <source>
        <dbReference type="EMBL" id="SDK25736.1"/>
    </source>
</evidence>
<sequence length="390" mass="42134">MVVGAGPVGLALALRLARKGHRILVLEKAPGTSVHSRAPAIWPATQEILAGLGVIDTFLEAGIPVPHLQLEDVDRQRVLLSAPLYELSAQTSYPQLLILPQSKTEQLLLAALRQQPSAQVCFSCEVTGLDLGKSSVEVRYRQDGIDTSVAAAVVAGCDGAHSLVRREIGAELQGITYRASAALADIRPAGAAGFHSPRLTTRPRLAIGIRIEGDIWRLILPFAGNENISLQQRVADAAASLFAGAAWEPVWHSEFRLHRRVSSSFCRGRVVLAGDAAHLNSPVGGQGMNAGIADTVPLAAAIAAALRQDSAAPLEQFGRRREREIRRGVNRFTDILTRLLLARRGRMLRPVMVFLNACMRFPPLRRRFLNKLAMLDQGAARPGARNQPTA</sequence>
<dbReference type="GO" id="GO:0071949">
    <property type="term" value="F:FAD binding"/>
    <property type="evidence" value="ECO:0007669"/>
    <property type="project" value="InterPro"/>
</dbReference>
<feature type="domain" description="FAD-binding" evidence="2">
    <location>
        <begin position="2"/>
        <end position="182"/>
    </location>
</feature>
<dbReference type="InterPro" id="IPR036188">
    <property type="entry name" value="FAD/NAD-bd_sf"/>
</dbReference>
<evidence type="ECO:0000256" key="1">
    <source>
        <dbReference type="ARBA" id="ARBA00023002"/>
    </source>
</evidence>
<dbReference type="InterPro" id="IPR002938">
    <property type="entry name" value="FAD-bd"/>
</dbReference>